<dbReference type="PROSITE" id="PS00061">
    <property type="entry name" value="ADH_SHORT"/>
    <property type="match status" value="1"/>
</dbReference>
<dbReference type="InterPro" id="IPR051911">
    <property type="entry name" value="SDR_oxidoreductase"/>
</dbReference>
<dbReference type="AlphaFoldDB" id="A0A9C7L8S9"/>
<comment type="similarity">
    <text evidence="1 3">Belongs to the short-chain dehydrogenases/reductases (SDR) family.</text>
</comment>
<evidence type="ECO:0000256" key="2">
    <source>
        <dbReference type="ARBA" id="ARBA00023002"/>
    </source>
</evidence>
<organism evidence="4 5">
    <name type="scientific">Pseudoneobacillus rhizosphaerae</name>
    <dbReference type="NCBI Taxonomy" id="2880968"/>
    <lineage>
        <taxon>Bacteria</taxon>
        <taxon>Bacillati</taxon>
        <taxon>Bacillota</taxon>
        <taxon>Bacilli</taxon>
        <taxon>Bacillales</taxon>
        <taxon>Bacillaceae</taxon>
        <taxon>Pseudoneobacillus</taxon>
    </lineage>
</organism>
<dbReference type="PRINTS" id="PR00080">
    <property type="entry name" value="SDRFAMILY"/>
</dbReference>
<evidence type="ECO:0000256" key="1">
    <source>
        <dbReference type="ARBA" id="ARBA00006484"/>
    </source>
</evidence>
<evidence type="ECO:0000256" key="3">
    <source>
        <dbReference type="RuleBase" id="RU000363"/>
    </source>
</evidence>
<dbReference type="GO" id="GO:0016491">
    <property type="term" value="F:oxidoreductase activity"/>
    <property type="evidence" value="ECO:0007669"/>
    <property type="project" value="UniProtKB-KW"/>
</dbReference>
<dbReference type="InterPro" id="IPR002347">
    <property type="entry name" value="SDR_fam"/>
</dbReference>
<evidence type="ECO:0000313" key="5">
    <source>
        <dbReference type="Proteomes" id="UP000789845"/>
    </source>
</evidence>
<dbReference type="Gene3D" id="3.40.50.720">
    <property type="entry name" value="NAD(P)-binding Rossmann-like Domain"/>
    <property type="match status" value="1"/>
</dbReference>
<dbReference type="InterPro" id="IPR020904">
    <property type="entry name" value="Sc_DH/Rdtase_CS"/>
</dbReference>
<gene>
    <name evidence="4" type="ORF">NEOCIP111885_00065</name>
</gene>
<dbReference type="PRINTS" id="PR00081">
    <property type="entry name" value="GDHRDH"/>
</dbReference>
<dbReference type="RefSeq" id="WP_230494666.1">
    <property type="nucleotide sequence ID" value="NZ_CAKJTG010000001.1"/>
</dbReference>
<name>A0A9C7L8S9_9BACI</name>
<reference evidence="4" key="1">
    <citation type="submission" date="2021-10" db="EMBL/GenBank/DDBJ databases">
        <authorList>
            <person name="Criscuolo A."/>
        </authorList>
    </citation>
    <scope>NUCLEOTIDE SEQUENCE</scope>
    <source>
        <strain evidence="4">CIP111885</strain>
    </source>
</reference>
<proteinExistence type="inferred from homology"/>
<evidence type="ECO:0008006" key="6">
    <source>
        <dbReference type="Google" id="ProtNLM"/>
    </source>
</evidence>
<evidence type="ECO:0000313" key="4">
    <source>
        <dbReference type="EMBL" id="CAG9606377.1"/>
    </source>
</evidence>
<dbReference type="CDD" id="cd05374">
    <property type="entry name" value="17beta-HSD-like_SDR_c"/>
    <property type="match status" value="1"/>
</dbReference>
<dbReference type="InterPro" id="IPR036291">
    <property type="entry name" value="NAD(P)-bd_dom_sf"/>
</dbReference>
<keyword evidence="5" id="KW-1185">Reference proteome</keyword>
<dbReference type="Pfam" id="PF00106">
    <property type="entry name" value="adh_short"/>
    <property type="match status" value="1"/>
</dbReference>
<sequence>MENEIAVVTGASSGFGLLTSLELAKNGFHVIATMRNEEKSIELLELANKMGCIKRIQIQKLDVTSEESVKVFKDLIEKIGRVDVLVNNAGYAGAGFVEEIPIVEYRKQFDTNVFGPIMVSQACLPLMRKAGKGKIINVSSISGLIGFPGISPYVASKHALEGWTESLRLEMKPYGVYVSLIEPGSFKTNIWSTGKQITEKSLRADSPYFSYMKNIDAYISKGESQLGNPEDVANKIVEIAQHPSPNLRYPIGNGVKLSLFLKRSLSWKTWEKLFMKRLS</sequence>
<dbReference type="Proteomes" id="UP000789845">
    <property type="component" value="Unassembled WGS sequence"/>
</dbReference>
<accession>A0A9C7L8S9</accession>
<keyword evidence="2" id="KW-0560">Oxidoreductase</keyword>
<comment type="caution">
    <text evidence="4">The sequence shown here is derived from an EMBL/GenBank/DDBJ whole genome shotgun (WGS) entry which is preliminary data.</text>
</comment>
<dbReference type="PANTHER" id="PTHR43976">
    <property type="entry name" value="SHORT CHAIN DEHYDROGENASE"/>
    <property type="match status" value="1"/>
</dbReference>
<dbReference type="NCBIfam" id="NF005372">
    <property type="entry name" value="PRK06914.1"/>
    <property type="match status" value="1"/>
</dbReference>
<dbReference type="EMBL" id="CAKJTG010000001">
    <property type="protein sequence ID" value="CAG9606377.1"/>
    <property type="molecule type" value="Genomic_DNA"/>
</dbReference>
<dbReference type="PANTHER" id="PTHR43976:SF16">
    <property type="entry name" value="SHORT-CHAIN DEHYDROGENASE_REDUCTASE FAMILY PROTEIN"/>
    <property type="match status" value="1"/>
</dbReference>
<dbReference type="SUPFAM" id="SSF51735">
    <property type="entry name" value="NAD(P)-binding Rossmann-fold domains"/>
    <property type="match status" value="1"/>
</dbReference>
<protein>
    <recommendedName>
        <fullName evidence="6">Short-chain dehydrogenase</fullName>
    </recommendedName>
</protein>